<keyword evidence="1" id="KW-1133">Transmembrane helix</keyword>
<proteinExistence type="predicted"/>
<evidence type="ECO:0000256" key="1">
    <source>
        <dbReference type="SAM" id="Phobius"/>
    </source>
</evidence>
<reference evidence="2" key="1">
    <citation type="journal article" date="2015" name="Nature">
        <title>Complex archaea that bridge the gap between prokaryotes and eukaryotes.</title>
        <authorList>
            <person name="Spang A."/>
            <person name="Saw J.H."/>
            <person name="Jorgensen S.L."/>
            <person name="Zaremba-Niedzwiedzka K."/>
            <person name="Martijn J."/>
            <person name="Lind A.E."/>
            <person name="van Eijk R."/>
            <person name="Schleper C."/>
            <person name="Guy L."/>
            <person name="Ettema T.J."/>
        </authorList>
    </citation>
    <scope>NUCLEOTIDE SEQUENCE</scope>
</reference>
<keyword evidence="1" id="KW-0472">Membrane</keyword>
<evidence type="ECO:0000313" key="2">
    <source>
        <dbReference type="EMBL" id="KKM70250.1"/>
    </source>
</evidence>
<sequence length="84" mass="9406">MKQPERDALLVELKTTQKLLFDQNTVDHKALLDHLEIVNGTVHEHSDQLLIIKTQRNLSRKALTGYITATAGIVAALWKAFIAS</sequence>
<comment type="caution">
    <text evidence="2">The sequence shown here is derived from an EMBL/GenBank/DDBJ whole genome shotgun (WGS) entry which is preliminary data.</text>
</comment>
<name>A0A0F9M0N2_9ZZZZ</name>
<dbReference type="EMBL" id="LAZR01009852">
    <property type="protein sequence ID" value="KKM70250.1"/>
    <property type="molecule type" value="Genomic_DNA"/>
</dbReference>
<feature type="transmembrane region" description="Helical" evidence="1">
    <location>
        <begin position="63"/>
        <end position="82"/>
    </location>
</feature>
<organism evidence="2">
    <name type="scientific">marine sediment metagenome</name>
    <dbReference type="NCBI Taxonomy" id="412755"/>
    <lineage>
        <taxon>unclassified sequences</taxon>
        <taxon>metagenomes</taxon>
        <taxon>ecological metagenomes</taxon>
    </lineage>
</organism>
<keyword evidence="1" id="KW-0812">Transmembrane</keyword>
<dbReference type="AlphaFoldDB" id="A0A0F9M0N2"/>
<protein>
    <submittedName>
        <fullName evidence="2">Uncharacterized protein</fullName>
    </submittedName>
</protein>
<gene>
    <name evidence="2" type="ORF">LCGC14_1442690</name>
</gene>
<accession>A0A0F9M0N2</accession>